<keyword evidence="1" id="KW-0812">Transmembrane</keyword>
<gene>
    <name evidence="2" type="ORF">HDA37_002390</name>
</gene>
<evidence type="ECO:0000313" key="3">
    <source>
        <dbReference type="Proteomes" id="UP000549695"/>
    </source>
</evidence>
<feature type="transmembrane region" description="Helical" evidence="1">
    <location>
        <begin position="7"/>
        <end position="27"/>
    </location>
</feature>
<accession>A0A852W702</accession>
<proteinExistence type="predicted"/>
<dbReference type="AlphaFoldDB" id="A0A852W702"/>
<dbReference type="RefSeq" id="WP_179761118.1">
    <property type="nucleotide sequence ID" value="NZ_BAAAJZ010000001.1"/>
</dbReference>
<feature type="transmembrane region" description="Helical" evidence="1">
    <location>
        <begin position="47"/>
        <end position="67"/>
    </location>
</feature>
<dbReference type="GeneID" id="98052161"/>
<reference evidence="2 3" key="1">
    <citation type="submission" date="2020-07" db="EMBL/GenBank/DDBJ databases">
        <title>Sequencing the genomes of 1000 actinobacteria strains.</title>
        <authorList>
            <person name="Klenk H.-P."/>
        </authorList>
    </citation>
    <scope>NUCLEOTIDE SEQUENCE [LARGE SCALE GENOMIC DNA]</scope>
    <source>
        <strain evidence="2 3">DSM 44749</strain>
    </source>
</reference>
<organism evidence="2 3">
    <name type="scientific">Pseudonocardia alni</name>
    <name type="common">Amycolata alni</name>
    <dbReference type="NCBI Taxonomy" id="33907"/>
    <lineage>
        <taxon>Bacteria</taxon>
        <taxon>Bacillati</taxon>
        <taxon>Actinomycetota</taxon>
        <taxon>Actinomycetes</taxon>
        <taxon>Pseudonocardiales</taxon>
        <taxon>Pseudonocardiaceae</taxon>
        <taxon>Pseudonocardia</taxon>
    </lineage>
</organism>
<evidence type="ECO:0000256" key="1">
    <source>
        <dbReference type="SAM" id="Phobius"/>
    </source>
</evidence>
<dbReference type="Proteomes" id="UP000549695">
    <property type="component" value="Unassembled WGS sequence"/>
</dbReference>
<dbReference type="EMBL" id="JACCCZ010000001">
    <property type="protein sequence ID" value="NYG02105.1"/>
    <property type="molecule type" value="Genomic_DNA"/>
</dbReference>
<keyword evidence="1" id="KW-0472">Membrane</keyword>
<evidence type="ECO:0000313" key="2">
    <source>
        <dbReference type="EMBL" id="NYG02105.1"/>
    </source>
</evidence>
<keyword evidence="1" id="KW-1133">Transmembrane helix</keyword>
<comment type="caution">
    <text evidence="2">The sequence shown here is derived from an EMBL/GenBank/DDBJ whole genome shotgun (WGS) entry which is preliminary data.</text>
</comment>
<keyword evidence="3" id="KW-1185">Reference proteome</keyword>
<protein>
    <submittedName>
        <fullName evidence="2">Presenilin-like A22 family membrane protease</fullName>
    </submittedName>
</protein>
<sequence>MKLLDLVLTAVTVLSVTVVIAYVGLAYDTGLFTVLPEPVTAFFLRNGSLQWVALAVLVVGLIGKTLVGRMLKQHRPQPTRS</sequence>
<name>A0A852W702_PSEA5</name>